<dbReference type="CDD" id="cd00160">
    <property type="entry name" value="RhoGEF"/>
    <property type="match status" value="1"/>
</dbReference>
<feature type="region of interest" description="Disordered" evidence="4">
    <location>
        <begin position="1441"/>
        <end position="1700"/>
    </location>
</feature>
<dbReference type="SUPFAM" id="SSF48366">
    <property type="entry name" value="Ras GEF"/>
    <property type="match status" value="1"/>
</dbReference>
<dbReference type="CDD" id="cd00155">
    <property type="entry name" value="RasGEF"/>
    <property type="match status" value="1"/>
</dbReference>
<feature type="region of interest" description="Disordered" evidence="4">
    <location>
        <begin position="766"/>
        <end position="933"/>
    </location>
</feature>
<feature type="compositionally biased region" description="Low complexity" evidence="4">
    <location>
        <begin position="1645"/>
        <end position="1667"/>
    </location>
</feature>
<feature type="compositionally biased region" description="Polar residues" evidence="4">
    <location>
        <begin position="1160"/>
        <end position="1177"/>
    </location>
</feature>
<feature type="compositionally biased region" description="Polar residues" evidence="4">
    <location>
        <begin position="1323"/>
        <end position="1334"/>
    </location>
</feature>
<feature type="compositionally biased region" description="Basic and acidic residues" evidence="4">
    <location>
        <begin position="890"/>
        <end position="901"/>
    </location>
</feature>
<feature type="compositionally biased region" description="Polar residues" evidence="4">
    <location>
        <begin position="1574"/>
        <end position="1586"/>
    </location>
</feature>
<evidence type="ECO:0000256" key="1">
    <source>
        <dbReference type="ARBA" id="ARBA00022658"/>
    </source>
</evidence>
<dbReference type="Pfam" id="PF00618">
    <property type="entry name" value="RasGEF_N"/>
    <property type="match status" value="1"/>
</dbReference>
<feature type="compositionally biased region" description="Polar residues" evidence="4">
    <location>
        <begin position="1601"/>
        <end position="1611"/>
    </location>
</feature>
<proteinExistence type="predicted"/>
<feature type="compositionally biased region" description="Low complexity" evidence="4">
    <location>
        <begin position="830"/>
        <end position="843"/>
    </location>
</feature>
<feature type="region of interest" description="Disordered" evidence="4">
    <location>
        <begin position="1392"/>
        <end position="1423"/>
    </location>
</feature>
<dbReference type="SMART" id="SM00015">
    <property type="entry name" value="IQ"/>
    <property type="match status" value="1"/>
</dbReference>
<dbReference type="SMART" id="SM00147">
    <property type="entry name" value="RasGEF"/>
    <property type="match status" value="1"/>
</dbReference>
<reference evidence="8 9" key="1">
    <citation type="journal article" date="2018" name="J. Allergy Clin. Immunol.">
        <title>High-quality assembly of Dermatophagoides pteronyssinus genome and transcriptome reveals a wide range of novel allergens.</title>
        <authorList>
            <person name="Liu X.Y."/>
            <person name="Yang K.Y."/>
            <person name="Wang M.Q."/>
            <person name="Kwok J.S."/>
            <person name="Zeng X."/>
            <person name="Yang Z."/>
            <person name="Xiao X.J."/>
            <person name="Lau C.P."/>
            <person name="Li Y."/>
            <person name="Huang Z.M."/>
            <person name="Ba J.G."/>
            <person name="Yim A.K."/>
            <person name="Ouyang C.Y."/>
            <person name="Ngai S.M."/>
            <person name="Chan T.F."/>
            <person name="Leung E.L."/>
            <person name="Liu L."/>
            <person name="Liu Z.G."/>
            <person name="Tsui S.K."/>
        </authorList>
    </citation>
    <scope>NUCLEOTIDE SEQUENCE [LARGE SCALE GENOMIC DNA]</scope>
    <source>
        <strain evidence="8">Derp</strain>
    </source>
</reference>
<reference evidence="8 9" key="2">
    <citation type="journal article" date="2022" name="Mol. Biol. Evol.">
        <title>Comparative Genomics Reveals Insights into the Divergent Evolution of Astigmatic Mites and Household Pest Adaptations.</title>
        <authorList>
            <person name="Xiong Q."/>
            <person name="Wan A.T."/>
            <person name="Liu X."/>
            <person name="Fung C.S."/>
            <person name="Xiao X."/>
            <person name="Malainual N."/>
            <person name="Hou J."/>
            <person name="Wang L."/>
            <person name="Wang M."/>
            <person name="Yang K.Y."/>
            <person name="Cui Y."/>
            <person name="Leung E.L."/>
            <person name="Nong W."/>
            <person name="Shin S.K."/>
            <person name="Au S.W."/>
            <person name="Jeong K.Y."/>
            <person name="Chew F.T."/>
            <person name="Hui J.H."/>
            <person name="Leung T.F."/>
            <person name="Tungtrongchitr A."/>
            <person name="Zhong N."/>
            <person name="Liu Z."/>
            <person name="Tsui S.K."/>
        </authorList>
    </citation>
    <scope>NUCLEOTIDE SEQUENCE [LARGE SCALE GENOMIC DNA]</scope>
    <source>
        <strain evidence="8">Derp</strain>
    </source>
</reference>
<dbReference type="InterPro" id="IPR008937">
    <property type="entry name" value="Ras-like_GEF"/>
</dbReference>
<keyword evidence="9" id="KW-1185">Reference proteome</keyword>
<comment type="caution">
    <text evidence="8">The sequence shown here is derived from an EMBL/GenBank/DDBJ whole genome shotgun (WGS) entry which is preliminary data.</text>
</comment>
<feature type="compositionally biased region" description="Low complexity" evidence="4">
    <location>
        <begin position="2166"/>
        <end position="2184"/>
    </location>
</feature>
<feature type="coiled-coil region" evidence="3">
    <location>
        <begin position="159"/>
        <end position="186"/>
    </location>
</feature>
<feature type="compositionally biased region" description="Polar residues" evidence="4">
    <location>
        <begin position="1668"/>
        <end position="1697"/>
    </location>
</feature>
<dbReference type="InterPro" id="IPR000651">
    <property type="entry name" value="Ras-like_Gua-exchang_fac_N"/>
</dbReference>
<evidence type="ECO:0000259" key="6">
    <source>
        <dbReference type="PROSITE" id="PS50009"/>
    </source>
</evidence>
<feature type="compositionally biased region" description="Basic and acidic residues" evidence="4">
    <location>
        <begin position="1399"/>
        <end position="1412"/>
    </location>
</feature>
<feature type="compositionally biased region" description="Pro residues" evidence="4">
    <location>
        <begin position="1544"/>
        <end position="1553"/>
    </location>
</feature>
<protein>
    <submittedName>
        <fullName evidence="8">Ras protein-specific guanine nucleotide-releasing factor</fullName>
    </submittedName>
</protein>
<dbReference type="SUPFAM" id="SSF50729">
    <property type="entry name" value="PH domain-like"/>
    <property type="match status" value="2"/>
</dbReference>
<feature type="domain" description="PH" evidence="5">
    <location>
        <begin position="18"/>
        <end position="131"/>
    </location>
</feature>
<feature type="compositionally biased region" description="Low complexity" evidence="4">
    <location>
        <begin position="903"/>
        <end position="932"/>
    </location>
</feature>
<evidence type="ECO:0000256" key="3">
    <source>
        <dbReference type="SAM" id="Coils"/>
    </source>
</evidence>
<dbReference type="PROSITE" id="PS50010">
    <property type="entry name" value="DH_2"/>
    <property type="match status" value="1"/>
</dbReference>
<dbReference type="Proteomes" id="UP000887458">
    <property type="component" value="Unassembled WGS sequence"/>
</dbReference>
<dbReference type="InterPro" id="IPR019804">
    <property type="entry name" value="Ras_G-nucl-exch_fac_CS"/>
</dbReference>
<feature type="region of interest" description="Disordered" evidence="4">
    <location>
        <begin position="1322"/>
        <end position="1356"/>
    </location>
</feature>
<dbReference type="InterPro" id="IPR000048">
    <property type="entry name" value="IQ_motif_EF-hand-BS"/>
</dbReference>
<feature type="compositionally biased region" description="Low complexity" evidence="4">
    <location>
        <begin position="1461"/>
        <end position="1479"/>
    </location>
</feature>
<feature type="compositionally biased region" description="Polar residues" evidence="4">
    <location>
        <begin position="1441"/>
        <end position="1460"/>
    </location>
</feature>
<evidence type="ECO:0000313" key="9">
    <source>
        <dbReference type="Proteomes" id="UP000887458"/>
    </source>
</evidence>
<dbReference type="Pfam" id="PF00169">
    <property type="entry name" value="PH"/>
    <property type="match status" value="1"/>
</dbReference>
<dbReference type="InterPro" id="IPR023578">
    <property type="entry name" value="Ras_GEF_dom_sf"/>
</dbReference>
<feature type="domain" description="Ras-GEF" evidence="6">
    <location>
        <begin position="1911"/>
        <end position="2143"/>
    </location>
</feature>
<dbReference type="SUPFAM" id="SSF48065">
    <property type="entry name" value="DBL homology domain (DH-domain)"/>
    <property type="match status" value="1"/>
</dbReference>
<organism evidence="8 9">
    <name type="scientific">Dermatophagoides pteronyssinus</name>
    <name type="common">European house dust mite</name>
    <dbReference type="NCBI Taxonomy" id="6956"/>
    <lineage>
        <taxon>Eukaryota</taxon>
        <taxon>Metazoa</taxon>
        <taxon>Ecdysozoa</taxon>
        <taxon>Arthropoda</taxon>
        <taxon>Chelicerata</taxon>
        <taxon>Arachnida</taxon>
        <taxon>Acari</taxon>
        <taxon>Acariformes</taxon>
        <taxon>Sarcoptiformes</taxon>
        <taxon>Astigmata</taxon>
        <taxon>Psoroptidia</taxon>
        <taxon>Analgoidea</taxon>
        <taxon>Pyroglyphidae</taxon>
        <taxon>Dermatophagoidinae</taxon>
        <taxon>Dermatophagoides</taxon>
    </lineage>
</organism>
<dbReference type="PROSITE" id="PS50096">
    <property type="entry name" value="IQ"/>
    <property type="match status" value="1"/>
</dbReference>
<dbReference type="SMART" id="SM00325">
    <property type="entry name" value="RhoGEF"/>
    <property type="match status" value="1"/>
</dbReference>
<feature type="compositionally biased region" description="Low complexity" evidence="4">
    <location>
        <begin position="679"/>
        <end position="710"/>
    </location>
</feature>
<dbReference type="PROSITE" id="PS00720">
    <property type="entry name" value="RASGEF"/>
    <property type="match status" value="1"/>
</dbReference>
<feature type="compositionally biased region" description="Basic and acidic residues" evidence="4">
    <location>
        <begin position="1519"/>
        <end position="1529"/>
    </location>
</feature>
<dbReference type="Pfam" id="PF00621">
    <property type="entry name" value="RhoGEF"/>
    <property type="match status" value="2"/>
</dbReference>
<dbReference type="Gene3D" id="1.10.840.10">
    <property type="entry name" value="Ras guanine-nucleotide exchange factors catalytic domain"/>
    <property type="match status" value="1"/>
</dbReference>
<feature type="compositionally biased region" description="Low complexity" evidence="4">
    <location>
        <begin position="531"/>
        <end position="547"/>
    </location>
</feature>
<feature type="region of interest" description="Disordered" evidence="4">
    <location>
        <begin position="527"/>
        <end position="547"/>
    </location>
</feature>
<feature type="coiled-coil region" evidence="3">
    <location>
        <begin position="384"/>
        <end position="418"/>
    </location>
</feature>
<dbReference type="Gene3D" id="1.20.870.10">
    <property type="entry name" value="Son of sevenless (SoS) protein Chain: S domain 1"/>
    <property type="match status" value="2"/>
</dbReference>
<name>A0ABQ8IRY6_DERPT</name>
<accession>A0ABQ8IRY6</accession>
<feature type="region of interest" description="Disordered" evidence="4">
    <location>
        <begin position="679"/>
        <end position="722"/>
    </location>
</feature>
<dbReference type="PANTHER" id="PTHR23113">
    <property type="entry name" value="GUANINE NUCLEOTIDE EXCHANGE FACTOR"/>
    <property type="match status" value="1"/>
</dbReference>
<dbReference type="Pfam" id="PF00617">
    <property type="entry name" value="RasGEF"/>
    <property type="match status" value="1"/>
</dbReference>
<evidence type="ECO:0000259" key="5">
    <source>
        <dbReference type="PROSITE" id="PS50003"/>
    </source>
</evidence>
<dbReference type="Gene3D" id="2.30.29.30">
    <property type="entry name" value="Pleckstrin-homology domain (PH domain)/Phosphotyrosine-binding domain (PTB)"/>
    <property type="match status" value="2"/>
</dbReference>
<dbReference type="EMBL" id="NJHN03000123">
    <property type="protein sequence ID" value="KAH9413084.1"/>
    <property type="molecule type" value="Genomic_DNA"/>
</dbReference>
<feature type="compositionally biased region" description="Polar residues" evidence="4">
    <location>
        <begin position="1481"/>
        <end position="1514"/>
    </location>
</feature>
<dbReference type="PANTHER" id="PTHR23113:SF99">
    <property type="entry name" value="RASGEF DOMAIN-CONTAINING PROTEIN"/>
    <property type="match status" value="1"/>
</dbReference>
<evidence type="ECO:0000256" key="2">
    <source>
        <dbReference type="PROSITE-ProRule" id="PRU00168"/>
    </source>
</evidence>
<dbReference type="InterPro" id="IPR000219">
    <property type="entry name" value="DH_dom"/>
</dbReference>
<dbReference type="InterPro" id="IPR011993">
    <property type="entry name" value="PH-like_dom_sf"/>
</dbReference>
<feature type="compositionally biased region" description="Low complexity" evidence="4">
    <location>
        <begin position="952"/>
        <end position="966"/>
    </location>
</feature>
<keyword evidence="3" id="KW-0175">Coiled coil</keyword>
<feature type="compositionally biased region" description="Low complexity" evidence="4">
    <location>
        <begin position="1340"/>
        <end position="1353"/>
    </location>
</feature>
<feature type="compositionally biased region" description="Polar residues" evidence="4">
    <location>
        <begin position="874"/>
        <end position="887"/>
    </location>
</feature>
<evidence type="ECO:0000256" key="4">
    <source>
        <dbReference type="SAM" id="MobiDB-lite"/>
    </source>
</evidence>
<dbReference type="PROSITE" id="PS50009">
    <property type="entry name" value="RASGEF_CAT"/>
    <property type="match status" value="1"/>
</dbReference>
<gene>
    <name evidence="8" type="primary">RASGRF1</name>
    <name evidence="8" type="ORF">DERP_006770</name>
</gene>
<feature type="compositionally biased region" description="Low complexity" evidence="4">
    <location>
        <begin position="997"/>
        <end position="1014"/>
    </location>
</feature>
<dbReference type="SMART" id="SM00233">
    <property type="entry name" value="PH"/>
    <property type="match status" value="2"/>
</dbReference>
<dbReference type="InterPro" id="IPR036964">
    <property type="entry name" value="RASGEF_cat_dom_sf"/>
</dbReference>
<feature type="region of interest" description="Disordered" evidence="4">
    <location>
        <begin position="1160"/>
        <end position="1189"/>
    </location>
</feature>
<feature type="region of interest" description="Disordered" evidence="4">
    <location>
        <begin position="952"/>
        <end position="1018"/>
    </location>
</feature>
<dbReference type="InterPro" id="IPR001895">
    <property type="entry name" value="RASGEF_cat_dom"/>
</dbReference>
<feature type="compositionally biased region" description="Polar residues" evidence="4">
    <location>
        <begin position="1531"/>
        <end position="1542"/>
    </location>
</feature>
<feature type="region of interest" description="Disordered" evidence="4">
    <location>
        <begin position="2158"/>
        <end position="2184"/>
    </location>
</feature>
<feature type="compositionally biased region" description="Polar residues" evidence="4">
    <location>
        <begin position="1631"/>
        <end position="1642"/>
    </location>
</feature>
<dbReference type="Gene3D" id="1.20.900.10">
    <property type="entry name" value="Dbl homology (DH) domain"/>
    <property type="match status" value="2"/>
</dbReference>
<dbReference type="InterPro" id="IPR001849">
    <property type="entry name" value="PH_domain"/>
</dbReference>
<feature type="compositionally biased region" description="Low complexity" evidence="4">
    <location>
        <begin position="1554"/>
        <end position="1571"/>
    </location>
</feature>
<feature type="domain" description="DH" evidence="7">
    <location>
        <begin position="248"/>
        <end position="408"/>
    </location>
</feature>
<feature type="compositionally biased region" description="Low complexity" evidence="4">
    <location>
        <begin position="805"/>
        <end position="819"/>
    </location>
</feature>
<feature type="compositionally biased region" description="Gly residues" evidence="4">
    <location>
        <begin position="820"/>
        <end position="829"/>
    </location>
</feature>
<evidence type="ECO:0000259" key="7">
    <source>
        <dbReference type="PROSITE" id="PS50010"/>
    </source>
</evidence>
<keyword evidence="1 2" id="KW-0344">Guanine-nucleotide releasing factor</keyword>
<evidence type="ECO:0000313" key="8">
    <source>
        <dbReference type="EMBL" id="KAH9413084.1"/>
    </source>
</evidence>
<dbReference type="InterPro" id="IPR035899">
    <property type="entry name" value="DBL_dom_sf"/>
</dbReference>
<sequence length="2184" mass="241945">MRMNEIQLLALAEKALHDNGIRGFLFKRTSENSKWQLRYFVLFQNLLFYFENEHSQKPSGVIFLEGSYCDKMVITTSKTITASVSATGTSTNLQHYFTITYRKEGSKTFELKAESESECNAWVHAIENASFSKMLLQKEELEQKHLHLVQIVESEKTAKWQYTQQCEELTMEIKKLRAELFSLNREWRLAPNNRSQNLQQLGGLNEESEEIRKIKKVQSFFRGWLCRRRWKQIVIEYINSPHAESMRKRNSLVFRMVEAEEEYLEQLQLMVSCFLRPFKMAASSQKPPCSHDDVNSIFLNAETVMFLHQIFLKGLTARMECWPTLVLVLAECKQREKFASMLRRLEEKPIIQGRTLETFLTYPMHQVPRYIINLHELLAHTPHNHVERKSLENARMKLEELSRQMHDEVSETENIRNNLAIERIIVGGCDILLDVNQVFIRKGCVIQVLNSDRSKTASRVARIGSFRGLVEKEIMRQCYLFSNHMLLCTRTSGGKLSLVDGIGKIPLAEATLIEDPNEQFQFTVDDTGNHSSDAGTGTGAGSANTNTPSFINQAITTTTTTTTSSSTSNNATTATPTHSGKDFGGLDFKIIVDCKTGPPLTVHLVAPTLQEKTAWISDISQLVVVVIILSIEIHLGQIIHSIISYKFCLFYFASSNGVVYDYLLIKYQMVIMRRFKTHSASSTGNPSSSSSSSSSRKSSSVSGLFKSASSPTPPTCFSTNNNAESLTTTNSCNSGTSTSYHQRSAALIRSYGRAINRSFQSGIGYMSGHGGNSNHQHHHSSESNNSLDVPESDIMGSSNLLDADISPNINNNNSSNSSGQSGGGVGGVGSLKSPLSPKVPSRFKFSKSKAKSKEDPQQNQGNIPETGSCPILISETQQTSHNNNNNVPLKRNESDKTEISKPKISTVKTKYKTTTTSLSSSSSSMTKNQSSKPMLIRQHSNENLNILLECSHQQQSSNDSSSSLMSTGHKSSDRSNKQQQQQQQSFQSHHTKKESKTFTTSGSSYNTNNSYVTNKTKKQSVGKLRKMIAMEIAIPNDIVFEEGDSNKCIDNVHFNDLFHGTLNDSSSITMPHSIRNDPRLFKDDVDIRFSRTLNSCKLPQIRYASPERLFERLTDLRFLSIDFLNTFLLTYRVFTDSITVIEALKRVHYNPDLSAMNASLHDSSGSLEEGTGNTNGNAKIDSTHLHPSQSPYHHSGIITTATSLNQAHSNTGGGVSATIIGNVNVNNVSAANEYLSTTIDYDYSRRVSNSSVLSDINDLAHRESVVSTSESTAGQQLAQVQQMFSSNAIRNNQHWRLSYRKFEEEQARERYLKRMNNRLAHGSISSTTSSNVGNNEIVANHSNNTNTSNISSHFQLPAGEPLLTPAITDPIAVPVPPPPSPEVPGYLQKSAKEASSLLADKESPNSSNDDRSPSPTQSSPSKQITAIHRSNQHLRITTNNVHQDQVSSPHSQSCDTLTNNSELSYPASPLSSATSSATLVGTDSHTCSPKPSPIQKTSPHSLPAQNSIEQNAENQDLDILSKESTELRQKIAQNTLHGQLSEGTPPPTPPIPGTPQKQQQHQHYYHQITPQPTHPASSAPPISSVGSCFVLPPKNQPPGNPKSTDSRSGSISVPPPIKSSESRSGSISHSTPSGRLSATSMNYLRVRGAGSKRGSGSSECESMASSSVTPRSSFQTDTSISTARSSFQHPESPQMSSKAGVVVISSRATSRRSSTASAASGNLFYSNGLMLIIFLLSNLAFAAATAASSNPPEPTDPMMKQVIISRGSSRFSSAAGADLKIPNSQGAAGGSTTAAQNAQNVAANNERIAQRAKRESMISTAATMRVLNVLRHWVSKHSQDFENDQKLLQITTEFLEELIHNTNLLPAEHKAAVQLQQMIAKQTMEAKEKVDLDVLLAAPIHPSQDNIETLSALEIAEVMTYLDHNIFIRIRSEEFLGQAWMKEQKSKKAFHILLMTKHFNDISRLVASEVLRVPEIHKRVAIIEKWAAVADICRCFHNFNGVLQICAAFTNSSVYRLKRTWEKVAKTTKQTIEKLQTLVSTDGRFRNMREALHRCDPPCIPYLGMYLTDLSFIEEGTPNFTDDGLLNFSKMRMIAHVIREIRHFQQTPYKMEHNPKVTNYLLDTSRHLQDDELYQMSLTLEPRLSRFSPRVYVPNVGSAATSPSATTNQTVTNNNNNDNNTVTS</sequence>
<dbReference type="PROSITE" id="PS50003">
    <property type="entry name" value="PH_DOMAIN"/>
    <property type="match status" value="1"/>
</dbReference>